<organism evidence="7 8">
    <name type="scientific">Streptomyces lasiicapitis</name>
    <dbReference type="NCBI Taxonomy" id="1923961"/>
    <lineage>
        <taxon>Bacteria</taxon>
        <taxon>Bacillati</taxon>
        <taxon>Actinomycetota</taxon>
        <taxon>Actinomycetes</taxon>
        <taxon>Kitasatosporales</taxon>
        <taxon>Streptomycetaceae</taxon>
        <taxon>Streptomyces</taxon>
    </lineage>
</organism>
<dbReference type="Proteomes" id="UP000656881">
    <property type="component" value="Unassembled WGS sequence"/>
</dbReference>
<evidence type="ECO:0000256" key="3">
    <source>
        <dbReference type="ARBA" id="ARBA00022801"/>
    </source>
</evidence>
<dbReference type="RefSeq" id="WP_229696652.1">
    <property type="nucleotide sequence ID" value="NZ_BMNG01000001.1"/>
</dbReference>
<accession>A0ABQ2LIE7</accession>
<evidence type="ECO:0000256" key="4">
    <source>
        <dbReference type="ARBA" id="ARBA00023180"/>
    </source>
</evidence>
<evidence type="ECO:0000256" key="5">
    <source>
        <dbReference type="SAM" id="MobiDB-lite"/>
    </source>
</evidence>
<evidence type="ECO:0008006" key="9">
    <source>
        <dbReference type="Google" id="ProtNLM"/>
    </source>
</evidence>
<keyword evidence="2" id="KW-0677">Repeat</keyword>
<evidence type="ECO:0000256" key="1">
    <source>
        <dbReference type="ARBA" id="ARBA00022729"/>
    </source>
</evidence>
<dbReference type="SUPFAM" id="SSF69318">
    <property type="entry name" value="Integrin alpha N-terminal domain"/>
    <property type="match status" value="1"/>
</dbReference>
<dbReference type="PANTHER" id="PTHR23221">
    <property type="entry name" value="GLYCOSYLPHOSPHATIDYLINOSITOL PHOSPHOLIPASE D"/>
    <property type="match status" value="1"/>
</dbReference>
<dbReference type="PROSITE" id="PS51470">
    <property type="entry name" value="FG_GAP"/>
    <property type="match status" value="2"/>
</dbReference>
<reference evidence="8" key="1">
    <citation type="journal article" date="2019" name="Int. J. Syst. Evol. Microbiol.">
        <title>The Global Catalogue of Microorganisms (GCM) 10K type strain sequencing project: providing services to taxonomists for standard genome sequencing and annotation.</title>
        <authorList>
            <consortium name="The Broad Institute Genomics Platform"/>
            <consortium name="The Broad Institute Genome Sequencing Center for Infectious Disease"/>
            <person name="Wu L."/>
            <person name="Ma J."/>
        </authorList>
    </citation>
    <scope>NUCLEOTIDE SEQUENCE [LARGE SCALE GENOMIC DNA]</scope>
    <source>
        <strain evidence="8">CGMCC 4.7349</strain>
    </source>
</reference>
<protein>
    <recommendedName>
        <fullName evidence="9">VCBS repeat-containing protein</fullName>
    </recommendedName>
</protein>
<evidence type="ECO:0000256" key="6">
    <source>
        <dbReference type="SAM" id="SignalP"/>
    </source>
</evidence>
<dbReference type="EMBL" id="BMNG01000001">
    <property type="protein sequence ID" value="GGO35515.1"/>
    <property type="molecule type" value="Genomic_DNA"/>
</dbReference>
<name>A0ABQ2LIE7_9ACTN</name>
<dbReference type="SMART" id="SM00191">
    <property type="entry name" value="Int_alpha"/>
    <property type="match status" value="6"/>
</dbReference>
<feature type="signal peptide" evidence="6">
    <location>
        <begin position="1"/>
        <end position="26"/>
    </location>
</feature>
<evidence type="ECO:0000313" key="8">
    <source>
        <dbReference type="Proteomes" id="UP000656881"/>
    </source>
</evidence>
<gene>
    <name evidence="7" type="ORF">GCM10012286_06310</name>
</gene>
<dbReference type="PANTHER" id="PTHR23221:SF7">
    <property type="entry name" value="PHOSPHATIDYLINOSITOL-GLYCAN-SPECIFIC PHOSPHOLIPASE D"/>
    <property type="match status" value="1"/>
</dbReference>
<keyword evidence="1 6" id="KW-0732">Signal</keyword>
<keyword evidence="3" id="KW-0378">Hydrolase</keyword>
<evidence type="ECO:0000313" key="7">
    <source>
        <dbReference type="EMBL" id="GGO35515.1"/>
    </source>
</evidence>
<proteinExistence type="predicted"/>
<dbReference type="Pfam" id="PF13517">
    <property type="entry name" value="FG-GAP_3"/>
    <property type="match status" value="1"/>
</dbReference>
<feature type="region of interest" description="Disordered" evidence="5">
    <location>
        <begin position="82"/>
        <end position="103"/>
    </location>
</feature>
<feature type="chain" id="PRO_5046298128" description="VCBS repeat-containing protein" evidence="6">
    <location>
        <begin position="27"/>
        <end position="480"/>
    </location>
</feature>
<dbReference type="InterPro" id="IPR028994">
    <property type="entry name" value="Integrin_alpha_N"/>
</dbReference>
<dbReference type="InterPro" id="IPR013517">
    <property type="entry name" value="FG-GAP"/>
</dbReference>
<sequence length="480" mass="46867">MRLRKAHRGAWLAVGAVVLGGTGAVALPVGTAAYAADGDPAAPAGDFDRDGTVDLVAATPRASGSKGSVTVVPGGAGGPVAAKKKTLTQSSTGVPGVSESGDQWGAATAWGDIDGDGNADLVIGAPGEDDTSGHKDRGAVTMLYGPKFTSGTDMQLSEDFAYGGARFGSAVAVGDFNADGKADVFAAATGTGGSWAARFSAGHETAGTVTSGDSAIAYADAASGDFNGDKYADVALSYRDAAGKGKVVWFKGTRSGLSRVGTLTAEGGRSVAAGDVTGDGRADLVIGQPYTSESGAHAGGQVTVVPGTASGLSSAGATTVHQASDGVPGAAEAGDALGWSVAVGDVDKDGYADVLAGAPGEDITRAGKSRTDAGTSLLFKGTRTGLTGAGALAMSQDEPDVPGSTESGDRLGSAVTLADFTGDGRADLAIGADGEDAGTGTILQLDTDGAGTVPLKSGVYYGRAQLGTAEKAHLGEALTP</sequence>
<keyword evidence="4" id="KW-0325">Glycoprotein</keyword>
<dbReference type="Gene3D" id="2.130.10.130">
    <property type="entry name" value="Integrin alpha, N-terminal"/>
    <property type="match status" value="4"/>
</dbReference>
<dbReference type="InterPro" id="IPR013519">
    <property type="entry name" value="Int_alpha_beta-p"/>
</dbReference>
<keyword evidence="8" id="KW-1185">Reference proteome</keyword>
<comment type="caution">
    <text evidence="7">The sequence shown here is derived from an EMBL/GenBank/DDBJ whole genome shotgun (WGS) entry which is preliminary data.</text>
</comment>
<evidence type="ECO:0000256" key="2">
    <source>
        <dbReference type="ARBA" id="ARBA00022737"/>
    </source>
</evidence>
<dbReference type="Pfam" id="PF01839">
    <property type="entry name" value="FG-GAP"/>
    <property type="match status" value="4"/>
</dbReference>